<dbReference type="Proteomes" id="UP000192328">
    <property type="component" value="Unassembled WGS sequence"/>
</dbReference>
<evidence type="ECO:0000313" key="1">
    <source>
        <dbReference type="EMBL" id="SMC40080.1"/>
    </source>
</evidence>
<reference evidence="1" key="1">
    <citation type="submission" date="2017-04" db="EMBL/GenBank/DDBJ databases">
        <authorList>
            <person name="Varghese N."/>
            <person name="Submissions S."/>
        </authorList>
    </citation>
    <scope>NUCLEOTIDE SEQUENCE</scope>
    <source>
        <strain evidence="1">WTE2008</strain>
    </source>
</reference>
<organism evidence="1 2">
    <name type="scientific">Aristaeella lactis</name>
    <dbReference type="NCBI Taxonomy" id="3046383"/>
    <lineage>
        <taxon>Bacteria</taxon>
        <taxon>Bacillati</taxon>
        <taxon>Bacillota</taxon>
        <taxon>Clostridia</taxon>
        <taxon>Eubacteriales</taxon>
        <taxon>Aristaeellaceae</taxon>
        <taxon>Aristaeella</taxon>
    </lineage>
</organism>
<gene>
    <name evidence="1" type="ORF">SAMN06297397_0651</name>
</gene>
<comment type="caution">
    <text evidence="1">The sequence shown here is derived from an EMBL/GenBank/DDBJ whole genome shotgun (WGS) entry which is preliminary data.</text>
</comment>
<sequence length="295" mass="33347">MSDQNAKINWYPGHMAKTKRLLQDHIKRIDLIIEICDARLPYSSRNPELSSMISRKRHLLFLNKSDLADANMNNLWIQYFRRQGTEAHLTNAAKMNGKETLGLIDKATKEIVDKALEKGVRKTVRAMITGIPNVGKSTLINRLYGRSVTQIGDRPGVTKSNQWVKVSPYLELLDTPGLLWPRLDNQLSARRLCYIGSIKDDVVDTAELTIHLLEDLCSVIPDAVAERFHIEDTGLKGVELLDAVCTGRGWLLKGGRMDYDRCCSVVLDEFRGGKLGRITLEKPAEFETEEDKIND</sequence>
<evidence type="ECO:0000313" key="2">
    <source>
        <dbReference type="Proteomes" id="UP000192328"/>
    </source>
</evidence>
<keyword evidence="2" id="KW-1185">Reference proteome</keyword>
<accession>A0AC61PIQ8</accession>
<proteinExistence type="predicted"/>
<protein>
    <submittedName>
        <fullName evidence="1">Ribosome biogenesis GTPase A</fullName>
    </submittedName>
</protein>
<name>A0AC61PIQ8_9FIRM</name>
<dbReference type="EMBL" id="FWXZ01000001">
    <property type="protein sequence ID" value="SMC40080.1"/>
    <property type="molecule type" value="Genomic_DNA"/>
</dbReference>